<feature type="domain" description="Hemocyanin C-terminal" evidence="3">
    <location>
        <begin position="129"/>
        <end position="380"/>
    </location>
</feature>
<dbReference type="InterPro" id="IPR008922">
    <property type="entry name" value="Di-copper_centre_dom_sf"/>
</dbReference>
<evidence type="ECO:0000259" key="2">
    <source>
        <dbReference type="Pfam" id="PF00372"/>
    </source>
</evidence>
<dbReference type="Gene3D" id="1.10.1280.10">
    <property type="entry name" value="Di-copper center containing domain from catechol oxidase"/>
    <property type="match status" value="1"/>
</dbReference>
<dbReference type="Pfam" id="PF00372">
    <property type="entry name" value="Hemocyanin_M"/>
    <property type="match status" value="1"/>
</dbReference>
<evidence type="ECO:0000259" key="3">
    <source>
        <dbReference type="Pfam" id="PF03723"/>
    </source>
</evidence>
<dbReference type="SUPFAM" id="SSF81296">
    <property type="entry name" value="E set domains"/>
    <property type="match status" value="1"/>
</dbReference>
<dbReference type="AlphaFoldDB" id="A0A4D6GHR8"/>
<dbReference type="Pfam" id="PF03723">
    <property type="entry name" value="Hemocyanin_C"/>
    <property type="match status" value="1"/>
</dbReference>
<sequence length="397" mass="47020">MEIKDVHDKQYGDVYVRDVKDYEMRLRAAIDKQFIKTEEYQKFSLNNTKGIDILGKIVYGNIDRVNPKYYGKINTYARAILGRIVDPQGKYNLAPSTIEQEVAQRDPLYYNLYKHYDQLFKKHKYHLQPYTKEEIEFHGVQVDDVQVSELETYLEPYEVNMQNIFDETKEQEEQKFDAEINARVYRLNHKPYTYQINVNSDSAYTAVVRIYLAPKYDSFGEKLTYQQMFWKAFELDTFTYKLTNGKNSILRKSSESSIVVPDYMKLTDLQKKVKEALEGQTEFVVNKDYRHCGFPSRLLLPRGTVEGQKYTMIVYVSNYDEEKVQDDQKTYSNYGSYSFCGFKNMKYPFAKPLGYPLDRAIPDVTVFKTGNMYLKDVTIKYQKHHDEYMHENMNVDM</sequence>
<reference evidence="4" key="1">
    <citation type="journal article" date="2019" name="Insect Mol. Biol.">
        <title>Developmental Expression and Evolution of Hexamerin and Hemocyanin from Folsomia candida (Collembola).</title>
        <authorList>
            <person name="Liang Y."/>
            <person name="Xie W."/>
            <person name="Luan Y.X."/>
        </authorList>
    </citation>
    <scope>NUCLEOTIDE SEQUENCE</scope>
</reference>
<protein>
    <submittedName>
        <fullName evidence="4">Hexamerin 2</fullName>
    </submittedName>
</protein>
<dbReference type="InterPro" id="IPR014756">
    <property type="entry name" value="Ig_E-set"/>
</dbReference>
<name>A0A4D6GHR8_9HEXA</name>
<accession>A0A4D6GHR8</accession>
<dbReference type="InterPro" id="IPR005203">
    <property type="entry name" value="Hemocyanin_C"/>
</dbReference>
<feature type="domain" description="Hemocyanin middle" evidence="2">
    <location>
        <begin position="10"/>
        <end position="120"/>
    </location>
</feature>
<dbReference type="GO" id="GO:0045735">
    <property type="term" value="F:nutrient reservoir activity"/>
    <property type="evidence" value="ECO:0007669"/>
    <property type="project" value="UniProtKB-KW"/>
</dbReference>
<dbReference type="InterPro" id="IPR037020">
    <property type="entry name" value="Hemocyanin_C_sf"/>
</dbReference>
<dbReference type="InterPro" id="IPR013788">
    <property type="entry name" value="Hemocyanin/hexamerin"/>
</dbReference>
<proteinExistence type="evidence at transcript level"/>
<dbReference type="EMBL" id="MG930993">
    <property type="protein sequence ID" value="QCC26455.1"/>
    <property type="molecule type" value="mRNA"/>
</dbReference>
<dbReference type="SUPFAM" id="SSF48056">
    <property type="entry name" value="Di-copper centre-containing domain"/>
    <property type="match status" value="1"/>
</dbReference>
<dbReference type="PANTHER" id="PTHR11511">
    <property type="entry name" value="LARVAL STORAGE PROTEIN/PHENOLOXIDASE"/>
    <property type="match status" value="1"/>
</dbReference>
<keyword evidence="1" id="KW-0758">Storage protein</keyword>
<organism evidence="4">
    <name type="scientific">Campodea augens</name>
    <dbReference type="NCBI Taxonomy" id="438502"/>
    <lineage>
        <taxon>Eukaryota</taxon>
        <taxon>Metazoa</taxon>
        <taxon>Ecdysozoa</taxon>
        <taxon>Arthropoda</taxon>
        <taxon>Hexapoda</taxon>
        <taxon>Diplura</taxon>
        <taxon>Rhabdura</taxon>
        <taxon>Campodeoidea</taxon>
        <taxon>Campodeidae</taxon>
        <taxon>Campodea</taxon>
    </lineage>
</organism>
<dbReference type="PANTHER" id="PTHR11511:SF5">
    <property type="entry name" value="FAT-BODY PROTEIN 1-RELATED"/>
    <property type="match status" value="1"/>
</dbReference>
<dbReference type="InterPro" id="IPR000896">
    <property type="entry name" value="Hemocyanin/hexamerin_mid_dom"/>
</dbReference>
<dbReference type="GO" id="GO:0005615">
    <property type="term" value="C:extracellular space"/>
    <property type="evidence" value="ECO:0007669"/>
    <property type="project" value="UniProtKB-ARBA"/>
</dbReference>
<evidence type="ECO:0000256" key="1">
    <source>
        <dbReference type="ARBA" id="ARBA00022761"/>
    </source>
</evidence>
<dbReference type="Gene3D" id="2.60.40.1520">
    <property type="entry name" value="Hemocyanin, C-terminal domain"/>
    <property type="match status" value="1"/>
</dbReference>
<gene>
    <name evidence="4" type="primary">Hx2</name>
</gene>
<evidence type="ECO:0000313" key="4">
    <source>
        <dbReference type="EMBL" id="QCC26455.1"/>
    </source>
</evidence>